<proteinExistence type="predicted"/>
<name>X6NYU5_RETFI</name>
<evidence type="ECO:0000256" key="1">
    <source>
        <dbReference type="SAM" id="Coils"/>
    </source>
</evidence>
<dbReference type="Proteomes" id="UP000023152">
    <property type="component" value="Unassembled WGS sequence"/>
</dbReference>
<sequence>MNNKDMYNFVLIDKTKCKGGMQDNNSNNNNTNTANEEDKKYEKEIKILTQLFSDSINKEELKKKIINNNGNIELVLKELVQLFIENEVYLSCFITTDIFFFLKQEQKQENIMNIFDNNNKSIKREMEKSEIGEIKPGINLQGYCINEMCLASKAKLPAWINIGFNNITFISDKTSFNCLDCKKETVTSIVKAMFYNSEHSICASGDSISVKDNNYQCSYSIKSGLSYELKANKIKQHAKSIEDLRERSENAMNSIEIKNLVTELQKYEITVVKPPSLKGNERLLEKIQADYGGDFNQAFDIGRFTILCDNPTKLQTAVTVMKKAEQFNLVVSEDKDFFDKKSKTHHRFHNIKLYVPKHDVYIEMQATLKKFTTLEGYTVIENPKLSHSFYEHIRAWKPKNQKEEKLKQPSDETLTKINDIICEWIDEKEIKKIANRYKPHSEIRILKPPQLKGINEEEINSQKDTVLKLTKFVYDQLCKFNPKEMKGQAVYKNIMGEMNPASCADVISILKKSRKQELEEDTTILQALETYIPLQANNYLYIDSDDNEKNDSYDCHQRIINLLVEQKEENKNDQQQQQV</sequence>
<dbReference type="EMBL" id="ASPP01005109">
    <property type="protein sequence ID" value="ETO31156.1"/>
    <property type="molecule type" value="Genomic_DNA"/>
</dbReference>
<feature type="coiled-coil region" evidence="1">
    <location>
        <begin position="227"/>
        <end position="258"/>
    </location>
</feature>
<dbReference type="AlphaFoldDB" id="X6NYU5"/>
<organism evidence="2 3">
    <name type="scientific">Reticulomyxa filosa</name>
    <dbReference type="NCBI Taxonomy" id="46433"/>
    <lineage>
        <taxon>Eukaryota</taxon>
        <taxon>Sar</taxon>
        <taxon>Rhizaria</taxon>
        <taxon>Retaria</taxon>
        <taxon>Foraminifera</taxon>
        <taxon>Monothalamids</taxon>
        <taxon>Reticulomyxidae</taxon>
        <taxon>Reticulomyxa</taxon>
    </lineage>
</organism>
<keyword evidence="1" id="KW-0175">Coiled coil</keyword>
<gene>
    <name evidence="2" type="ORF">RFI_05965</name>
</gene>
<keyword evidence="3" id="KW-1185">Reference proteome</keyword>
<reference evidence="2 3" key="1">
    <citation type="journal article" date="2013" name="Curr. Biol.">
        <title>The Genome of the Foraminiferan Reticulomyxa filosa.</title>
        <authorList>
            <person name="Glockner G."/>
            <person name="Hulsmann N."/>
            <person name="Schleicher M."/>
            <person name="Noegel A.A."/>
            <person name="Eichinger L."/>
            <person name="Gallinger C."/>
            <person name="Pawlowski J."/>
            <person name="Sierra R."/>
            <person name="Euteneuer U."/>
            <person name="Pillet L."/>
            <person name="Moustafa A."/>
            <person name="Platzer M."/>
            <person name="Groth M."/>
            <person name="Szafranski K."/>
            <person name="Schliwa M."/>
        </authorList>
    </citation>
    <scope>NUCLEOTIDE SEQUENCE [LARGE SCALE GENOMIC DNA]</scope>
</reference>
<accession>X6NYU5</accession>
<protein>
    <submittedName>
        <fullName evidence="2">Uncharacterized protein</fullName>
    </submittedName>
</protein>
<evidence type="ECO:0000313" key="2">
    <source>
        <dbReference type="EMBL" id="ETO31156.1"/>
    </source>
</evidence>
<comment type="caution">
    <text evidence="2">The sequence shown here is derived from an EMBL/GenBank/DDBJ whole genome shotgun (WGS) entry which is preliminary data.</text>
</comment>
<dbReference type="OrthoDB" id="5984008at2759"/>
<feature type="non-terminal residue" evidence="2">
    <location>
        <position position="579"/>
    </location>
</feature>
<evidence type="ECO:0000313" key="3">
    <source>
        <dbReference type="Proteomes" id="UP000023152"/>
    </source>
</evidence>